<dbReference type="Proteomes" id="UP000441717">
    <property type="component" value="Unassembled WGS sequence"/>
</dbReference>
<reference evidence="2 3" key="1">
    <citation type="submission" date="2019-10" db="EMBL/GenBank/DDBJ databases">
        <title>Comparative genomics of sulfur disproportionating microorganisms.</title>
        <authorList>
            <person name="Ward L.M."/>
            <person name="Bertran E."/>
            <person name="Johnston D."/>
        </authorList>
    </citation>
    <scope>NUCLEOTIDE SEQUENCE [LARGE SCALE GENOMIC DNA]</scope>
    <source>
        <strain evidence="2 3">DSM 14055</strain>
    </source>
</reference>
<dbReference type="CDD" id="cd00043">
    <property type="entry name" value="CYCLIN_SF"/>
    <property type="match status" value="1"/>
</dbReference>
<feature type="domain" description="Antitoxin Xre/MbcA/ParS-like toxin-binding" evidence="1">
    <location>
        <begin position="302"/>
        <end position="337"/>
    </location>
</feature>
<keyword evidence="3" id="KW-1185">Reference proteome</keyword>
<sequence>MRVKFPLPVKEVARMTGVKDFPCPCGSGRPYDQCCGARSKVVSLEQYRWRRTGQQLRRKLGEFADSQSFAREAARAQQIYLECLDPEVVDRDDEFNMERCFEWFIFDYRLPGGSTIVETFGREQGLSEWERALLAEWAAARVSLYEVLYTLPGKGVAVKDLLHRKELRIHDVNAAADIQPGAILFMRVLKVGQEYEFSTSGLALPGFCKNALLKKLRQDLHAFARRQKRSSREALDDYLRERSHILNAMVVEMGFNYSFLPHLVEGEEEEELNGMISDMLMDSLSARIAQRITDAFLDDYYDKWIDRPLQALSGKTPRQACRTPDGRARVEELLRELELIEAGRERNGEPHYDLQKVRRKLGLVADDRENEDTCPAKPCRKAEDYQWPAEIHARVARGVVEDLRLRGYGPGQVEGALHLWHDYCSQVRPTFRKPALWVATVIYAMARLEFDQKISQHELARQYNVAASSISNNFRSLCRALDLVAFDRRYSTRKPPLAGLEGTDPLLAQILENLKL</sequence>
<evidence type="ECO:0000313" key="2">
    <source>
        <dbReference type="EMBL" id="MQL52795.1"/>
    </source>
</evidence>
<dbReference type="Pfam" id="PF09722">
    <property type="entry name" value="Xre_MbcA_ParS_C"/>
    <property type="match status" value="1"/>
</dbReference>
<proteinExistence type="predicted"/>
<accession>A0A6N7IRN9</accession>
<dbReference type="InterPro" id="IPR004027">
    <property type="entry name" value="SEC_C_motif"/>
</dbReference>
<evidence type="ECO:0000259" key="1">
    <source>
        <dbReference type="Pfam" id="PF09722"/>
    </source>
</evidence>
<evidence type="ECO:0000313" key="3">
    <source>
        <dbReference type="Proteomes" id="UP000441717"/>
    </source>
</evidence>
<dbReference type="Pfam" id="PF02810">
    <property type="entry name" value="SEC-C"/>
    <property type="match status" value="1"/>
</dbReference>
<protein>
    <submittedName>
        <fullName evidence="2">DUF2384 domain-containing protein</fullName>
    </submittedName>
</protein>
<dbReference type="AlphaFoldDB" id="A0A6N7IRN9"/>
<dbReference type="EMBL" id="WHYR01000029">
    <property type="protein sequence ID" value="MQL52795.1"/>
    <property type="molecule type" value="Genomic_DNA"/>
</dbReference>
<dbReference type="InterPro" id="IPR058292">
    <property type="entry name" value="DUF7986"/>
</dbReference>
<organism evidence="2 3">
    <name type="scientific">Desulfofundulus thermobenzoicus</name>
    <dbReference type="NCBI Taxonomy" id="29376"/>
    <lineage>
        <taxon>Bacteria</taxon>
        <taxon>Bacillati</taxon>
        <taxon>Bacillota</taxon>
        <taxon>Clostridia</taxon>
        <taxon>Eubacteriales</taxon>
        <taxon>Peptococcaceae</taxon>
        <taxon>Desulfofundulus</taxon>
    </lineage>
</organism>
<dbReference type="InterPro" id="IPR024467">
    <property type="entry name" value="Xre/MbcA/ParS-like_toxin-bd"/>
</dbReference>
<name>A0A6N7IRN9_9FIRM</name>
<comment type="caution">
    <text evidence="2">The sequence shown here is derived from an EMBL/GenBank/DDBJ whole genome shotgun (WGS) entry which is preliminary data.</text>
</comment>
<dbReference type="Pfam" id="PF25948">
    <property type="entry name" value="DUF7986"/>
    <property type="match status" value="1"/>
</dbReference>
<dbReference type="OrthoDB" id="6399948at2"/>
<gene>
    <name evidence="2" type="ORF">GFC01_11080</name>
</gene>